<keyword evidence="1" id="KW-0472">Membrane</keyword>
<dbReference type="KEGG" id="eaj:Q3M24_04670"/>
<protein>
    <submittedName>
        <fullName evidence="2">Uncharacterized protein</fullName>
    </submittedName>
</protein>
<feature type="transmembrane region" description="Helical" evidence="1">
    <location>
        <begin position="176"/>
        <end position="194"/>
    </location>
</feature>
<feature type="transmembrane region" description="Helical" evidence="1">
    <location>
        <begin position="201"/>
        <end position="219"/>
    </location>
</feature>
<feature type="transmembrane region" description="Helical" evidence="1">
    <location>
        <begin position="24"/>
        <end position="51"/>
    </location>
</feature>
<gene>
    <name evidence="2" type="ORF">Q3M24_04670</name>
</gene>
<evidence type="ECO:0000313" key="2">
    <source>
        <dbReference type="EMBL" id="XCN74054.1"/>
    </source>
</evidence>
<dbReference type="AlphaFoldDB" id="A0AAU8LYR3"/>
<feature type="transmembrane region" description="Helical" evidence="1">
    <location>
        <begin position="136"/>
        <end position="156"/>
    </location>
</feature>
<feature type="transmembrane region" description="Helical" evidence="1">
    <location>
        <begin position="72"/>
        <end position="92"/>
    </location>
</feature>
<evidence type="ECO:0000256" key="1">
    <source>
        <dbReference type="SAM" id="Phobius"/>
    </source>
</evidence>
<accession>A0AAU8LYR3</accession>
<reference evidence="2" key="1">
    <citation type="journal article" date="2024" name="Syst. Appl. Microbiol.">
        <title>First single-strain enrichments of Electrothrix cable bacteria, description of E. aestuarii sp. nov. and E. rattekaaiensis sp. nov., and proposal of a cable bacteria taxonomy following the rules of the SeqCode.</title>
        <authorList>
            <person name="Plum-Jensen L.E."/>
            <person name="Schramm A."/>
            <person name="Marshall I.P.G."/>
        </authorList>
    </citation>
    <scope>NUCLEOTIDE SEQUENCE</scope>
    <source>
        <strain evidence="2">Rat1</strain>
    </source>
</reference>
<sequence length="490" mass="54077">MEKNQLKTVTEIFSEAWDLYKSKAVSIVLVAIISLLVSALLLVGGATAAFFALGGQPFFAGDLRELLMNPKVLGAGVLLLLSSILLASWSQAAVLTATVRQDSSIPGVLIKSWKYAFPLLWITSLYVGIITAGITLFVLPGLILALSLSFCFFSMADENRTGIDALLASRFYVRGHWWNTLFKLLLVWIPALFINLIPFPFVPQILTLFFTPFLMLYTARVYSDLKECAEESEPSLGLGWLWVLFGVFGFLLPLLTVIGSIVALGPQLPEIIKQVQTNANQALGRELFPQIQDDSRKNLDKKPGKPPLVRQLPSINGFLVWRDPIGDTHNPLLDIKEVSAKGEQDNLILAITMIRPFSDYFLSVKPGNFDSLVSFYLDTDTNRATGGTPFKQDQRRNGYDLDVQVQLVVQQGKTTSGRAEASLYQLSTNERRSIGTLDKNAVTVSGDTVTIRVPYTQLKAASGDIIRVCYQEAAQEKGRGLAKDKLVPLK</sequence>
<keyword evidence="1" id="KW-1133">Transmembrane helix</keyword>
<feature type="transmembrane region" description="Helical" evidence="1">
    <location>
        <begin position="112"/>
        <end position="129"/>
    </location>
</feature>
<organism evidence="2">
    <name type="scientific">Candidatus Electrothrix aestuarii</name>
    <dbReference type="NCBI Taxonomy" id="3062594"/>
    <lineage>
        <taxon>Bacteria</taxon>
        <taxon>Pseudomonadati</taxon>
        <taxon>Thermodesulfobacteriota</taxon>
        <taxon>Desulfobulbia</taxon>
        <taxon>Desulfobulbales</taxon>
        <taxon>Desulfobulbaceae</taxon>
        <taxon>Candidatus Electrothrix</taxon>
    </lineage>
</organism>
<reference evidence="2" key="2">
    <citation type="submission" date="2024-06" db="EMBL/GenBank/DDBJ databases">
        <authorList>
            <person name="Plum-Jensen L.E."/>
            <person name="Schramm A."/>
            <person name="Marshall I.P.G."/>
        </authorList>
    </citation>
    <scope>NUCLEOTIDE SEQUENCE</scope>
    <source>
        <strain evidence="2">Rat1</strain>
    </source>
</reference>
<proteinExistence type="predicted"/>
<name>A0AAU8LYR3_9BACT</name>
<dbReference type="EMBL" id="CP159373">
    <property type="protein sequence ID" value="XCN74054.1"/>
    <property type="molecule type" value="Genomic_DNA"/>
</dbReference>
<feature type="transmembrane region" description="Helical" evidence="1">
    <location>
        <begin position="239"/>
        <end position="264"/>
    </location>
</feature>
<keyword evidence="1" id="KW-0812">Transmembrane</keyword>